<dbReference type="EMBL" id="GL376623">
    <property type="status" value="NOT_ANNOTATED_CDS"/>
    <property type="molecule type" value="Genomic_DNA"/>
</dbReference>
<feature type="transmembrane region" description="Helical" evidence="7">
    <location>
        <begin position="248"/>
        <end position="269"/>
    </location>
</feature>
<feature type="domain" description="Phosphatidic acid phosphatase type 2/haloperoxidase" evidence="8">
    <location>
        <begin position="145"/>
        <end position="293"/>
    </location>
</feature>
<evidence type="ECO:0000256" key="5">
    <source>
        <dbReference type="ARBA" id="ARBA00023136"/>
    </source>
</evidence>
<comment type="similarity">
    <text evidence="2">Belongs to the PA-phosphatase related phosphoesterase family.</text>
</comment>
<dbReference type="PANTHER" id="PTHR10165:SF35">
    <property type="entry name" value="RE23632P"/>
    <property type="match status" value="1"/>
</dbReference>
<feature type="transmembrane region" description="Helical" evidence="7">
    <location>
        <begin position="275"/>
        <end position="295"/>
    </location>
</feature>
<dbReference type="Pfam" id="PF01569">
    <property type="entry name" value="PAP2"/>
    <property type="match status" value="1"/>
</dbReference>
<evidence type="ECO:0000256" key="7">
    <source>
        <dbReference type="SAM" id="Phobius"/>
    </source>
</evidence>
<keyword evidence="3 7" id="KW-0812">Transmembrane</keyword>
<proteinExistence type="inferred from homology"/>
<dbReference type="VEuPathDB" id="FungiDB:PYU1_G010071"/>
<reference evidence="10" key="2">
    <citation type="submission" date="2010-04" db="EMBL/GenBank/DDBJ databases">
        <authorList>
            <person name="Buell R."/>
            <person name="Hamilton J."/>
            <person name="Hostetler J."/>
        </authorList>
    </citation>
    <scope>NUCLEOTIDE SEQUENCE [LARGE SCALE GENOMIC DNA]</scope>
    <source>
        <strain evidence="10">DAOM:BR144</strain>
    </source>
</reference>
<dbReference type="InterPro" id="IPR043216">
    <property type="entry name" value="PAP-like"/>
</dbReference>
<dbReference type="GO" id="GO:0046839">
    <property type="term" value="P:phospholipid dephosphorylation"/>
    <property type="evidence" value="ECO:0007669"/>
    <property type="project" value="TreeGrafter"/>
</dbReference>
<evidence type="ECO:0000313" key="10">
    <source>
        <dbReference type="Proteomes" id="UP000019132"/>
    </source>
</evidence>
<sequence length="377" mass="42325">MASPPQPSSSASDRRGGGNQHEWTAFSEEDDPRIIHEKSAWKRFVLRYRVSEFACTAVMFGFSLFFSLIDVHERPIPSVEVRLSVNSTVYSRDPSINYKKMDEQVPMPFLIGAGCAVPVVTNLFVNYVLPKFKRVRVIPHDTRDFLLSLFQSAGLASLLTQFIKNMTGRFRPCFYDMCGWQKDIIWDGVANLCTSAKWEKEARKSFPSGHSSFAWSTMLVLTLYLLGRSRLNCENRSASIMRGGRKSLKLFVCFVPSFFAAWVAVTRSIDNWHHYTDIVTGSIIGAVAAVIGYGYNYGSVFSSDSAGVPYQEYHNRRKRKDRDFLEASSSLEESHVPTGVLHSQPNGLLHKPAVVGYGEHVINVNPRNSASSATQKP</sequence>
<dbReference type="InterPro" id="IPR000326">
    <property type="entry name" value="PAP2/HPO"/>
</dbReference>
<dbReference type="EnsemblProtists" id="PYU1_T010091">
    <property type="protein sequence ID" value="PYU1_T010091"/>
    <property type="gene ID" value="PYU1_G010071"/>
</dbReference>
<dbReference type="eggNOG" id="KOG3030">
    <property type="taxonomic scope" value="Eukaryota"/>
</dbReference>
<dbReference type="SMART" id="SM00014">
    <property type="entry name" value="acidPPc"/>
    <property type="match status" value="1"/>
</dbReference>
<protein>
    <recommendedName>
        <fullName evidence="8">Phosphatidic acid phosphatase type 2/haloperoxidase domain-containing protein</fullName>
    </recommendedName>
</protein>
<dbReference type="Proteomes" id="UP000019132">
    <property type="component" value="Unassembled WGS sequence"/>
</dbReference>
<dbReference type="InterPro" id="IPR036938">
    <property type="entry name" value="PAP2/HPO_sf"/>
</dbReference>
<dbReference type="GO" id="GO:0016020">
    <property type="term" value="C:membrane"/>
    <property type="evidence" value="ECO:0007669"/>
    <property type="project" value="UniProtKB-SubCell"/>
</dbReference>
<dbReference type="GO" id="GO:0006644">
    <property type="term" value="P:phospholipid metabolic process"/>
    <property type="evidence" value="ECO:0007669"/>
    <property type="project" value="InterPro"/>
</dbReference>
<accession>K3WYP2</accession>
<dbReference type="Gene3D" id="1.20.144.10">
    <property type="entry name" value="Phosphatidic acid phosphatase type 2/haloperoxidase"/>
    <property type="match status" value="1"/>
</dbReference>
<feature type="region of interest" description="Disordered" evidence="6">
    <location>
        <begin position="1"/>
        <end position="27"/>
    </location>
</feature>
<keyword evidence="4 7" id="KW-1133">Transmembrane helix</keyword>
<dbReference type="OMA" id="WERLTRD"/>
<keyword evidence="5 7" id="KW-0472">Membrane</keyword>
<reference evidence="9" key="3">
    <citation type="submission" date="2015-02" db="UniProtKB">
        <authorList>
            <consortium name="EnsemblProtists"/>
        </authorList>
    </citation>
    <scope>IDENTIFICATION</scope>
    <source>
        <strain evidence="9">DAOM BR144</strain>
    </source>
</reference>
<evidence type="ECO:0000256" key="1">
    <source>
        <dbReference type="ARBA" id="ARBA00004141"/>
    </source>
</evidence>
<dbReference type="GO" id="GO:0008195">
    <property type="term" value="F:phosphatidate phosphatase activity"/>
    <property type="evidence" value="ECO:0007669"/>
    <property type="project" value="TreeGrafter"/>
</dbReference>
<dbReference type="PANTHER" id="PTHR10165">
    <property type="entry name" value="LIPID PHOSPHATE PHOSPHATASE"/>
    <property type="match status" value="1"/>
</dbReference>
<dbReference type="STRING" id="431595.K3WYP2"/>
<evidence type="ECO:0000256" key="6">
    <source>
        <dbReference type="SAM" id="MobiDB-lite"/>
    </source>
</evidence>
<evidence type="ECO:0000256" key="2">
    <source>
        <dbReference type="ARBA" id="ARBA00008816"/>
    </source>
</evidence>
<feature type="transmembrane region" description="Helical" evidence="7">
    <location>
        <begin position="50"/>
        <end position="69"/>
    </location>
</feature>
<feature type="transmembrane region" description="Helical" evidence="7">
    <location>
        <begin position="107"/>
        <end position="125"/>
    </location>
</feature>
<evidence type="ECO:0000259" key="8">
    <source>
        <dbReference type="SMART" id="SM00014"/>
    </source>
</evidence>
<dbReference type="InParanoid" id="K3WYP2"/>
<comment type="subcellular location">
    <subcellularLocation>
        <location evidence="1">Membrane</location>
        <topology evidence="1">Multi-pass membrane protein</topology>
    </subcellularLocation>
</comment>
<keyword evidence="10" id="KW-1185">Reference proteome</keyword>
<name>K3WYP2_GLOUD</name>
<organism evidence="9 10">
    <name type="scientific">Globisporangium ultimum (strain ATCC 200006 / CBS 805.95 / DAOM BR144)</name>
    <name type="common">Pythium ultimum</name>
    <dbReference type="NCBI Taxonomy" id="431595"/>
    <lineage>
        <taxon>Eukaryota</taxon>
        <taxon>Sar</taxon>
        <taxon>Stramenopiles</taxon>
        <taxon>Oomycota</taxon>
        <taxon>Peronosporomycetes</taxon>
        <taxon>Pythiales</taxon>
        <taxon>Pythiaceae</taxon>
        <taxon>Globisporangium</taxon>
    </lineage>
</organism>
<evidence type="ECO:0000256" key="4">
    <source>
        <dbReference type="ARBA" id="ARBA00022989"/>
    </source>
</evidence>
<dbReference type="HOGENOM" id="CLU_045768_0_0_1"/>
<evidence type="ECO:0000256" key="3">
    <source>
        <dbReference type="ARBA" id="ARBA00022692"/>
    </source>
</evidence>
<evidence type="ECO:0000313" key="9">
    <source>
        <dbReference type="EnsemblProtists" id="PYU1_T010091"/>
    </source>
</evidence>
<reference evidence="10" key="1">
    <citation type="journal article" date="2010" name="Genome Biol.">
        <title>Genome sequence of the necrotrophic plant pathogen Pythium ultimum reveals original pathogenicity mechanisms and effector repertoire.</title>
        <authorList>
            <person name="Levesque C.A."/>
            <person name="Brouwer H."/>
            <person name="Cano L."/>
            <person name="Hamilton J.P."/>
            <person name="Holt C."/>
            <person name="Huitema E."/>
            <person name="Raffaele S."/>
            <person name="Robideau G.P."/>
            <person name="Thines M."/>
            <person name="Win J."/>
            <person name="Zerillo M.M."/>
            <person name="Beakes G.W."/>
            <person name="Boore J.L."/>
            <person name="Busam D."/>
            <person name="Dumas B."/>
            <person name="Ferriera S."/>
            <person name="Fuerstenberg S.I."/>
            <person name="Gachon C.M."/>
            <person name="Gaulin E."/>
            <person name="Govers F."/>
            <person name="Grenville-Briggs L."/>
            <person name="Horner N."/>
            <person name="Hostetler J."/>
            <person name="Jiang R.H."/>
            <person name="Johnson J."/>
            <person name="Krajaejun T."/>
            <person name="Lin H."/>
            <person name="Meijer H.J."/>
            <person name="Moore B."/>
            <person name="Morris P."/>
            <person name="Phuntmart V."/>
            <person name="Puiu D."/>
            <person name="Shetty J."/>
            <person name="Stajich J.E."/>
            <person name="Tripathy S."/>
            <person name="Wawra S."/>
            <person name="van West P."/>
            <person name="Whitty B.R."/>
            <person name="Coutinho P.M."/>
            <person name="Henrissat B."/>
            <person name="Martin F."/>
            <person name="Thomas P.D."/>
            <person name="Tyler B.M."/>
            <person name="De Vries R.P."/>
            <person name="Kamoun S."/>
            <person name="Yandell M."/>
            <person name="Tisserat N."/>
            <person name="Buell C.R."/>
        </authorList>
    </citation>
    <scope>NUCLEOTIDE SEQUENCE</scope>
    <source>
        <strain evidence="10">DAOM:BR144</strain>
    </source>
</reference>
<dbReference type="SUPFAM" id="SSF48317">
    <property type="entry name" value="Acid phosphatase/Vanadium-dependent haloperoxidase"/>
    <property type="match status" value="1"/>
</dbReference>
<dbReference type="AlphaFoldDB" id="K3WYP2"/>